<gene>
    <name evidence="3" type="ORF">GCM10009118_08890</name>
</gene>
<dbReference type="RefSeq" id="WP_343785377.1">
    <property type="nucleotide sequence ID" value="NZ_BAAAFH010000003.1"/>
</dbReference>
<organism evidence="3 4">
    <name type="scientific">Wandonia haliotis</name>
    <dbReference type="NCBI Taxonomy" id="574963"/>
    <lineage>
        <taxon>Bacteria</taxon>
        <taxon>Pseudomonadati</taxon>
        <taxon>Bacteroidota</taxon>
        <taxon>Flavobacteriia</taxon>
        <taxon>Flavobacteriales</taxon>
        <taxon>Crocinitomicaceae</taxon>
        <taxon>Wandonia</taxon>
    </lineage>
</organism>
<protein>
    <submittedName>
        <fullName evidence="3">SDR family oxidoreductase</fullName>
    </submittedName>
</protein>
<dbReference type="EMBL" id="BAAAFH010000003">
    <property type="protein sequence ID" value="GAA0874481.1"/>
    <property type="molecule type" value="Genomic_DNA"/>
</dbReference>
<sequence>MDQLADFFKDKHVLVTGGAGFIGSNLTGKLLELGASVRVFDNLETGRMQNIAEFENHPRFDFFRGDIRKYDDCLAALDRIDLVSHQAALGSVPRSIALPLTTHDVNATGFLTLLEAVREKNIKRFVYASSSSVYGDSKISPKTIGSEGKLLSPYAVTKHLNEEYAGVYNRLHQTETIGLRYFNVFGPKQDPKGVYAAAIPKFIDAMLSGGEITIHGDGEQTRDFTYVDNAVRANLLGLSTTNTEAFGKVVNVACGDYFSLNKVIASIKEALQEMGKYHPETKITNGPPRPGDIRDSLAAISTTTELIGYSDPILFHDGMAKYLKSIFHS</sequence>
<dbReference type="InterPro" id="IPR001509">
    <property type="entry name" value="Epimerase_deHydtase"/>
</dbReference>
<dbReference type="SUPFAM" id="SSF51735">
    <property type="entry name" value="NAD(P)-binding Rossmann-fold domains"/>
    <property type="match status" value="1"/>
</dbReference>
<dbReference type="Pfam" id="PF01370">
    <property type="entry name" value="Epimerase"/>
    <property type="match status" value="1"/>
</dbReference>
<dbReference type="Proteomes" id="UP001501126">
    <property type="component" value="Unassembled WGS sequence"/>
</dbReference>
<dbReference type="InterPro" id="IPR036291">
    <property type="entry name" value="NAD(P)-bd_dom_sf"/>
</dbReference>
<comment type="caution">
    <text evidence="3">The sequence shown here is derived from an EMBL/GenBank/DDBJ whole genome shotgun (WGS) entry which is preliminary data.</text>
</comment>
<evidence type="ECO:0000313" key="3">
    <source>
        <dbReference type="EMBL" id="GAA0874481.1"/>
    </source>
</evidence>
<evidence type="ECO:0000313" key="4">
    <source>
        <dbReference type="Proteomes" id="UP001501126"/>
    </source>
</evidence>
<evidence type="ECO:0000256" key="1">
    <source>
        <dbReference type="ARBA" id="ARBA00007637"/>
    </source>
</evidence>
<comment type="similarity">
    <text evidence="1">Belongs to the NAD(P)-dependent epimerase/dehydratase family.</text>
</comment>
<accession>A0ABP3XYP0</accession>
<keyword evidence="4" id="KW-1185">Reference proteome</keyword>
<dbReference type="Gene3D" id="3.40.50.720">
    <property type="entry name" value="NAD(P)-binding Rossmann-like Domain"/>
    <property type="match status" value="1"/>
</dbReference>
<proteinExistence type="inferred from homology"/>
<evidence type="ECO:0000259" key="2">
    <source>
        <dbReference type="Pfam" id="PF01370"/>
    </source>
</evidence>
<feature type="domain" description="NAD-dependent epimerase/dehydratase" evidence="2">
    <location>
        <begin position="13"/>
        <end position="253"/>
    </location>
</feature>
<dbReference type="PANTHER" id="PTHR43000">
    <property type="entry name" value="DTDP-D-GLUCOSE 4,6-DEHYDRATASE-RELATED"/>
    <property type="match status" value="1"/>
</dbReference>
<dbReference type="Gene3D" id="3.90.25.10">
    <property type="entry name" value="UDP-galactose 4-epimerase, domain 1"/>
    <property type="match status" value="1"/>
</dbReference>
<name>A0ABP3XYP0_9FLAO</name>
<reference evidence="4" key="1">
    <citation type="journal article" date="2019" name="Int. J. Syst. Evol. Microbiol.">
        <title>The Global Catalogue of Microorganisms (GCM) 10K type strain sequencing project: providing services to taxonomists for standard genome sequencing and annotation.</title>
        <authorList>
            <consortium name="The Broad Institute Genomics Platform"/>
            <consortium name="The Broad Institute Genome Sequencing Center for Infectious Disease"/>
            <person name="Wu L."/>
            <person name="Ma J."/>
        </authorList>
    </citation>
    <scope>NUCLEOTIDE SEQUENCE [LARGE SCALE GENOMIC DNA]</scope>
    <source>
        <strain evidence="4">JCM 16083</strain>
    </source>
</reference>